<protein>
    <recommendedName>
        <fullName evidence="3">4-oxalocrotonate tautomerase</fullName>
    </recommendedName>
</protein>
<sequence>MSQRKTTEFIVRFEGSELTDEQRRRIDDAIRSAVARSIAELGLPQVVRPLPQGSLGSGGGVLTGAVAVDPSV</sequence>
<keyword evidence="2" id="KW-1185">Reference proteome</keyword>
<accession>A0ABN3C069</accession>
<evidence type="ECO:0000313" key="2">
    <source>
        <dbReference type="Proteomes" id="UP001500432"/>
    </source>
</evidence>
<dbReference type="EMBL" id="BAAAQW010000011">
    <property type="protein sequence ID" value="GAA2202568.1"/>
    <property type="molecule type" value="Genomic_DNA"/>
</dbReference>
<evidence type="ECO:0000313" key="1">
    <source>
        <dbReference type="EMBL" id="GAA2202568.1"/>
    </source>
</evidence>
<gene>
    <name evidence="1" type="ORF">GCM10009849_31500</name>
</gene>
<dbReference type="RefSeq" id="WP_344300736.1">
    <property type="nucleotide sequence ID" value="NZ_BAAAQW010000011.1"/>
</dbReference>
<comment type="caution">
    <text evidence="1">The sequence shown here is derived from an EMBL/GenBank/DDBJ whole genome shotgun (WGS) entry which is preliminary data.</text>
</comment>
<dbReference type="Proteomes" id="UP001500432">
    <property type="component" value="Unassembled WGS sequence"/>
</dbReference>
<reference evidence="1 2" key="1">
    <citation type="journal article" date="2019" name="Int. J. Syst. Evol. Microbiol.">
        <title>The Global Catalogue of Microorganisms (GCM) 10K type strain sequencing project: providing services to taxonomists for standard genome sequencing and annotation.</title>
        <authorList>
            <consortium name="The Broad Institute Genomics Platform"/>
            <consortium name="The Broad Institute Genome Sequencing Center for Infectious Disease"/>
            <person name="Wu L."/>
            <person name="Ma J."/>
        </authorList>
    </citation>
    <scope>NUCLEOTIDE SEQUENCE [LARGE SCALE GENOMIC DNA]</scope>
    <source>
        <strain evidence="1 2">JCM 16034</strain>
    </source>
</reference>
<proteinExistence type="predicted"/>
<evidence type="ECO:0008006" key="3">
    <source>
        <dbReference type="Google" id="ProtNLM"/>
    </source>
</evidence>
<name>A0ABN3C069_9MICC</name>
<organism evidence="1 2">
    <name type="scientific">Sinomonas flava</name>
    <dbReference type="NCBI Taxonomy" id="496857"/>
    <lineage>
        <taxon>Bacteria</taxon>
        <taxon>Bacillati</taxon>
        <taxon>Actinomycetota</taxon>
        <taxon>Actinomycetes</taxon>
        <taxon>Micrococcales</taxon>
        <taxon>Micrococcaceae</taxon>
        <taxon>Sinomonas</taxon>
    </lineage>
</organism>